<feature type="domain" description="HTH lysR-type" evidence="5">
    <location>
        <begin position="19"/>
        <end position="76"/>
    </location>
</feature>
<dbReference type="Gene3D" id="3.40.190.10">
    <property type="entry name" value="Periplasmic binding protein-like II"/>
    <property type="match status" value="2"/>
</dbReference>
<dbReference type="PANTHER" id="PTHR30537">
    <property type="entry name" value="HTH-TYPE TRANSCRIPTIONAL REGULATOR"/>
    <property type="match status" value="1"/>
</dbReference>
<dbReference type="GO" id="GO:0006351">
    <property type="term" value="P:DNA-templated transcription"/>
    <property type="evidence" value="ECO:0007669"/>
    <property type="project" value="TreeGrafter"/>
</dbReference>
<evidence type="ECO:0000256" key="3">
    <source>
        <dbReference type="ARBA" id="ARBA00023125"/>
    </source>
</evidence>
<dbReference type="CDD" id="cd08432">
    <property type="entry name" value="PBP2_GcdR_TrpI_HvrB_AmpR_like"/>
    <property type="match status" value="1"/>
</dbReference>
<dbReference type="OrthoDB" id="8688993at2"/>
<dbReference type="InterPro" id="IPR036390">
    <property type="entry name" value="WH_DNA-bd_sf"/>
</dbReference>
<evidence type="ECO:0000313" key="7">
    <source>
        <dbReference type="Proteomes" id="UP000252884"/>
    </source>
</evidence>
<keyword evidence="7" id="KW-1185">Reference proteome</keyword>
<dbReference type="PANTHER" id="PTHR30537:SF26">
    <property type="entry name" value="GLYCINE CLEAVAGE SYSTEM TRANSCRIPTIONAL ACTIVATOR"/>
    <property type="match status" value="1"/>
</dbReference>
<protein>
    <submittedName>
        <fullName evidence="6">LysR family transcriptional regulator</fullName>
    </submittedName>
</protein>
<evidence type="ECO:0000256" key="4">
    <source>
        <dbReference type="ARBA" id="ARBA00023163"/>
    </source>
</evidence>
<reference evidence="6 7" key="1">
    <citation type="submission" date="2018-07" db="EMBL/GenBank/DDBJ databases">
        <title>Genomic Encyclopedia of Type Strains, Phase IV (KMG-IV): sequencing the most valuable type-strain genomes for metagenomic binning, comparative biology and taxonomic classification.</title>
        <authorList>
            <person name="Goeker M."/>
        </authorList>
    </citation>
    <scope>NUCLEOTIDE SEQUENCE [LARGE SCALE GENOMIC DNA]</scope>
    <source>
        <strain evidence="6 7">DSM 21634</strain>
    </source>
</reference>
<name>A0A368XTI7_9BURK</name>
<dbReference type="Pfam" id="PF00126">
    <property type="entry name" value="HTH_1"/>
    <property type="match status" value="1"/>
</dbReference>
<comment type="caution">
    <text evidence="6">The sequence shown here is derived from an EMBL/GenBank/DDBJ whole genome shotgun (WGS) entry which is preliminary data.</text>
</comment>
<keyword evidence="4" id="KW-0804">Transcription</keyword>
<gene>
    <name evidence="6" type="ORF">DES41_10424</name>
</gene>
<dbReference type="InterPro" id="IPR000847">
    <property type="entry name" value="LysR_HTH_N"/>
</dbReference>
<dbReference type="RefSeq" id="WP_114468462.1">
    <property type="nucleotide sequence ID" value="NZ_QPJK01000004.1"/>
</dbReference>
<dbReference type="InterPro" id="IPR005119">
    <property type="entry name" value="LysR_subst-bd"/>
</dbReference>
<dbReference type="GO" id="GO:0043565">
    <property type="term" value="F:sequence-specific DNA binding"/>
    <property type="evidence" value="ECO:0007669"/>
    <property type="project" value="TreeGrafter"/>
</dbReference>
<dbReference type="Pfam" id="PF03466">
    <property type="entry name" value="LysR_substrate"/>
    <property type="match status" value="1"/>
</dbReference>
<dbReference type="InterPro" id="IPR058163">
    <property type="entry name" value="LysR-type_TF_proteobact-type"/>
</dbReference>
<dbReference type="PRINTS" id="PR00039">
    <property type="entry name" value="HTHLYSR"/>
</dbReference>
<dbReference type="PROSITE" id="PS50931">
    <property type="entry name" value="HTH_LYSR"/>
    <property type="match status" value="1"/>
</dbReference>
<dbReference type="GO" id="GO:0003700">
    <property type="term" value="F:DNA-binding transcription factor activity"/>
    <property type="evidence" value="ECO:0007669"/>
    <property type="project" value="InterPro"/>
</dbReference>
<proteinExistence type="inferred from homology"/>
<keyword evidence="3" id="KW-0238">DNA-binding</keyword>
<sequence length="314" mass="34192">MRNENAKDDDAGISRADLPRLDLLRSFAVAARTLSFTRAGEELALTQSAVSRQIQQMEEGLGVALFERRHRALALTPAGETMYRAVQDCLERLRDATASVRAVTRHRQVAVTTTPGFASLWLIPRLARFSADHPLVDVRVSATNDLLNLERAGIDVAVRFCAIAQGMGRPLFEETVLPVCAPRLLQDPARPLRRPADLVRHTLLVMEGHHGMAPMEDWAPWLQVMGLAGIRGTNQLRFSNYNDAVAAALAGQGVAIGRLPLAAALLHAGQLVAPFEGSGHSQRGYFVAAGPQAEANPDARDFIAWLHAEAQRPL</sequence>
<dbReference type="InterPro" id="IPR036388">
    <property type="entry name" value="WH-like_DNA-bd_sf"/>
</dbReference>
<dbReference type="Gene3D" id="1.10.10.10">
    <property type="entry name" value="Winged helix-like DNA-binding domain superfamily/Winged helix DNA-binding domain"/>
    <property type="match status" value="1"/>
</dbReference>
<dbReference type="SUPFAM" id="SSF46785">
    <property type="entry name" value="Winged helix' DNA-binding domain"/>
    <property type="match status" value="1"/>
</dbReference>
<dbReference type="FunFam" id="1.10.10.10:FF:000038">
    <property type="entry name" value="Glycine cleavage system transcriptional activator"/>
    <property type="match status" value="1"/>
</dbReference>
<comment type="similarity">
    <text evidence="1">Belongs to the LysR transcriptional regulatory family.</text>
</comment>
<dbReference type="AlphaFoldDB" id="A0A368XTI7"/>
<evidence type="ECO:0000259" key="5">
    <source>
        <dbReference type="PROSITE" id="PS50931"/>
    </source>
</evidence>
<keyword evidence="2" id="KW-0805">Transcription regulation</keyword>
<evidence type="ECO:0000313" key="6">
    <source>
        <dbReference type="EMBL" id="RCW71205.1"/>
    </source>
</evidence>
<dbReference type="SUPFAM" id="SSF53850">
    <property type="entry name" value="Periplasmic binding protein-like II"/>
    <property type="match status" value="1"/>
</dbReference>
<dbReference type="EMBL" id="QPJK01000004">
    <property type="protein sequence ID" value="RCW71205.1"/>
    <property type="molecule type" value="Genomic_DNA"/>
</dbReference>
<accession>A0A368XTI7</accession>
<evidence type="ECO:0000256" key="2">
    <source>
        <dbReference type="ARBA" id="ARBA00023015"/>
    </source>
</evidence>
<evidence type="ECO:0000256" key="1">
    <source>
        <dbReference type="ARBA" id="ARBA00009437"/>
    </source>
</evidence>
<organism evidence="6 7">
    <name type="scientific">Pseudorhodoferax soli</name>
    <dbReference type="NCBI Taxonomy" id="545864"/>
    <lineage>
        <taxon>Bacteria</taxon>
        <taxon>Pseudomonadati</taxon>
        <taxon>Pseudomonadota</taxon>
        <taxon>Betaproteobacteria</taxon>
        <taxon>Burkholderiales</taxon>
        <taxon>Comamonadaceae</taxon>
    </lineage>
</organism>
<dbReference type="Proteomes" id="UP000252884">
    <property type="component" value="Unassembled WGS sequence"/>
</dbReference>